<organism evidence="2 3">
    <name type="scientific">Lacimonas salitolerans</name>
    <dbReference type="NCBI Taxonomy" id="1323750"/>
    <lineage>
        <taxon>Bacteria</taxon>
        <taxon>Pseudomonadati</taxon>
        <taxon>Pseudomonadota</taxon>
        <taxon>Alphaproteobacteria</taxon>
        <taxon>Rhodobacterales</taxon>
        <taxon>Paracoccaceae</taxon>
        <taxon>Lacimonas</taxon>
    </lineage>
</organism>
<feature type="domain" description="Bacteriophage phiJL001 Gp84 C-terminal" evidence="1">
    <location>
        <begin position="192"/>
        <end position="274"/>
    </location>
</feature>
<comment type="caution">
    <text evidence="2">The sequence shown here is derived from an EMBL/GenBank/DDBJ whole genome shotgun (WGS) entry which is preliminary data.</text>
</comment>
<evidence type="ECO:0000259" key="1">
    <source>
        <dbReference type="Pfam" id="PF09356"/>
    </source>
</evidence>
<evidence type="ECO:0000313" key="2">
    <source>
        <dbReference type="EMBL" id="MFD1511066.1"/>
    </source>
</evidence>
<dbReference type="RefSeq" id="WP_379917883.1">
    <property type="nucleotide sequence ID" value="NZ_JBHUDD010000152.1"/>
</dbReference>
<dbReference type="InterPro" id="IPR018964">
    <property type="entry name" value="Phage_phiJL001_Gp84_C"/>
</dbReference>
<accession>A0ABW4ELK6</accession>
<dbReference type="NCBIfam" id="TIGR02218">
    <property type="entry name" value="phg_TIGR02218"/>
    <property type="match status" value="1"/>
</dbReference>
<sequence>MDQAFQDHVAGGLTTLASAWAITRGDGVVLGFTDHDCDLRFDGIVFRADSGMTATAVQQGTGLAVDNAEALGALRDDSISEADIDAGRFDGAELRAWIVNWADVTQRHLRFRGTIGEIKRAGGAFHAELRGLTEALNRPIGRVYQKPCSAVLGDRTCHFDLSMPGFSADIVLRQIDDEGVMGFDALPGFEAGWFARGRLEVLDGAAAGLRGQIKRDEAAADGRKVALWVPLRAALAVGDRVRLIAGCDKRFDTCRFKFDNALNFQGFPDLPSEDWLMAVPARAGDQSGGSRR</sequence>
<dbReference type="Proteomes" id="UP001597186">
    <property type="component" value="Unassembled WGS sequence"/>
</dbReference>
<protein>
    <submittedName>
        <fullName evidence="2">DUF2163 domain-containing protein</fullName>
    </submittedName>
</protein>
<dbReference type="Pfam" id="PF09356">
    <property type="entry name" value="Phage_BR0599"/>
    <property type="match status" value="1"/>
</dbReference>
<evidence type="ECO:0000313" key="3">
    <source>
        <dbReference type="Proteomes" id="UP001597186"/>
    </source>
</evidence>
<name>A0ABW4ELK6_9RHOB</name>
<reference evidence="3" key="1">
    <citation type="journal article" date="2019" name="Int. J. Syst. Evol. Microbiol.">
        <title>The Global Catalogue of Microorganisms (GCM) 10K type strain sequencing project: providing services to taxonomists for standard genome sequencing and annotation.</title>
        <authorList>
            <consortium name="The Broad Institute Genomics Platform"/>
            <consortium name="The Broad Institute Genome Sequencing Center for Infectious Disease"/>
            <person name="Wu L."/>
            <person name="Ma J."/>
        </authorList>
    </citation>
    <scope>NUCLEOTIDE SEQUENCE [LARGE SCALE GENOMIC DNA]</scope>
    <source>
        <strain evidence="3">CGMCC 1.12477</strain>
    </source>
</reference>
<dbReference type="Pfam" id="PF09931">
    <property type="entry name" value="Phage_phiJL001_Gp84_N"/>
    <property type="match status" value="1"/>
</dbReference>
<keyword evidence="3" id="KW-1185">Reference proteome</keyword>
<proteinExistence type="predicted"/>
<gene>
    <name evidence="2" type="ORF">ACFTOW_16920</name>
</gene>
<dbReference type="InterPro" id="IPR011928">
    <property type="entry name" value="Phage_phiJL001_Gp84"/>
</dbReference>
<dbReference type="EMBL" id="JBHUDD010000152">
    <property type="protein sequence ID" value="MFD1511066.1"/>
    <property type="molecule type" value="Genomic_DNA"/>
</dbReference>